<comment type="caution">
    <text evidence="2">The sequence shown here is derived from an EMBL/GenBank/DDBJ whole genome shotgun (WGS) entry which is preliminary data.</text>
</comment>
<dbReference type="PANTHER" id="PTHR42695:SF5">
    <property type="entry name" value="GLUTAMINE AMIDOTRANSFERASE YLR126C-RELATED"/>
    <property type="match status" value="1"/>
</dbReference>
<dbReference type="Pfam" id="PF00117">
    <property type="entry name" value="GATase"/>
    <property type="match status" value="1"/>
</dbReference>
<dbReference type="Gene3D" id="3.40.50.880">
    <property type="match status" value="1"/>
</dbReference>
<dbReference type="EMBL" id="QPMK01000021">
    <property type="protein sequence ID" value="RDD64489.1"/>
    <property type="molecule type" value="Genomic_DNA"/>
</dbReference>
<protein>
    <submittedName>
        <fullName evidence="2">Glutamine amidotransferase</fullName>
    </submittedName>
</protein>
<dbReference type="GO" id="GO:0005829">
    <property type="term" value="C:cytosol"/>
    <property type="evidence" value="ECO:0007669"/>
    <property type="project" value="TreeGrafter"/>
</dbReference>
<keyword evidence="2" id="KW-0315">Glutamine amidotransferase</keyword>
<dbReference type="PANTHER" id="PTHR42695">
    <property type="entry name" value="GLUTAMINE AMIDOTRANSFERASE YLR126C-RELATED"/>
    <property type="match status" value="1"/>
</dbReference>
<evidence type="ECO:0000313" key="2">
    <source>
        <dbReference type="EMBL" id="RDD64489.1"/>
    </source>
</evidence>
<gene>
    <name evidence="2" type="ORF">DU478_19695</name>
</gene>
<evidence type="ECO:0000259" key="1">
    <source>
        <dbReference type="Pfam" id="PF00117"/>
    </source>
</evidence>
<proteinExistence type="predicted"/>
<dbReference type="RefSeq" id="WP_114512601.1">
    <property type="nucleotide sequence ID" value="NZ_QPMK01000021.1"/>
</dbReference>
<accession>A0A369TGK7</accession>
<sequence>MSTFLILQLRPETAASDDEYAAFLAKGGLRAERTHRIRLDQEDLPADLDPRDYAGVIVGGGPGCVSDDAATKDPVEARIEAQILSLMPRITGDDVPFMGCCYGIGILGHHLGAKVSKARYGEPVGSVTCTAQPAAATDPLLADLPRRFDAFVGHKEALQSLPPGCVHLLASDPCPMQMIRYGENVYATQFHPEADASGFATRIRIYKDRGYFDPSEAEALIEMCRASSVEVPQRILANFVQRYG</sequence>
<organism evidence="2 3">
    <name type="scientific">Thalassococcus profundi</name>
    <dbReference type="NCBI Taxonomy" id="2282382"/>
    <lineage>
        <taxon>Bacteria</taxon>
        <taxon>Pseudomonadati</taxon>
        <taxon>Pseudomonadota</taxon>
        <taxon>Alphaproteobacteria</taxon>
        <taxon>Rhodobacterales</taxon>
        <taxon>Roseobacteraceae</taxon>
        <taxon>Thalassococcus</taxon>
    </lineage>
</organism>
<dbReference type="NCBIfam" id="NF005743">
    <property type="entry name" value="PRK07567.1"/>
    <property type="match status" value="1"/>
</dbReference>
<dbReference type="InterPro" id="IPR017926">
    <property type="entry name" value="GATASE"/>
</dbReference>
<dbReference type="SUPFAM" id="SSF52317">
    <property type="entry name" value="Class I glutamine amidotransferase-like"/>
    <property type="match status" value="1"/>
</dbReference>
<keyword evidence="2" id="KW-0808">Transferase</keyword>
<dbReference type="OrthoDB" id="9794816at2"/>
<feature type="domain" description="Glutamine amidotransferase" evidence="1">
    <location>
        <begin position="50"/>
        <end position="198"/>
    </location>
</feature>
<dbReference type="PROSITE" id="PS51273">
    <property type="entry name" value="GATASE_TYPE_1"/>
    <property type="match status" value="1"/>
</dbReference>
<dbReference type="InterPro" id="IPR029062">
    <property type="entry name" value="Class_I_gatase-like"/>
</dbReference>
<dbReference type="AlphaFoldDB" id="A0A369TGK7"/>
<reference evidence="2 3" key="1">
    <citation type="submission" date="2018-07" db="EMBL/GenBank/DDBJ databases">
        <title>Thalassococcus profundi sp. nov., a marine bacterium isolated from deep seawater of Okinawa Trough.</title>
        <authorList>
            <person name="Yu M."/>
        </authorList>
    </citation>
    <scope>NUCLEOTIDE SEQUENCE [LARGE SCALE GENOMIC DNA]</scope>
    <source>
        <strain evidence="2 3">WRAS1</strain>
    </source>
</reference>
<keyword evidence="3" id="KW-1185">Reference proteome</keyword>
<dbReference type="GO" id="GO:0016740">
    <property type="term" value="F:transferase activity"/>
    <property type="evidence" value="ECO:0007669"/>
    <property type="project" value="UniProtKB-KW"/>
</dbReference>
<name>A0A369TGK7_9RHOB</name>
<dbReference type="CDD" id="cd01741">
    <property type="entry name" value="GATase1_1"/>
    <property type="match status" value="1"/>
</dbReference>
<dbReference type="InterPro" id="IPR044992">
    <property type="entry name" value="ChyE-like"/>
</dbReference>
<evidence type="ECO:0000313" key="3">
    <source>
        <dbReference type="Proteomes" id="UP000253977"/>
    </source>
</evidence>
<dbReference type="Proteomes" id="UP000253977">
    <property type="component" value="Unassembled WGS sequence"/>
</dbReference>